<organism evidence="1 2">
    <name type="scientific">Candidatus Brocadia sinica JPN1</name>
    <dbReference type="NCBI Taxonomy" id="1197129"/>
    <lineage>
        <taxon>Bacteria</taxon>
        <taxon>Pseudomonadati</taxon>
        <taxon>Planctomycetota</taxon>
        <taxon>Candidatus Brocadiia</taxon>
        <taxon>Candidatus Brocadiales</taxon>
        <taxon>Candidatus Brocadiaceae</taxon>
        <taxon>Candidatus Brocadia</taxon>
    </lineage>
</organism>
<comment type="caution">
    <text evidence="1">The sequence shown here is derived from an EMBL/GenBank/DDBJ whole genome shotgun (WGS) entry which is preliminary data.</text>
</comment>
<sequence>MVKRTKKLDLIDTLTKIKEYLPLLPGEDERQRMAQIIPEIKQELELLRESIGRFPDESETRQVSNAIQTLVSFFDTLKDKPLLAEMLLPKKVKPRKTKSSIVDVDTLQKQLERLPTEKILEELTKHKKDVLIGLSTKMNITANKKLTKNALADRIFKLGFANKRGYDLLSGKTG</sequence>
<dbReference type="Proteomes" id="UP000032309">
    <property type="component" value="Unassembled WGS sequence"/>
</dbReference>
<dbReference type="EMBL" id="BAFN01000001">
    <property type="protein sequence ID" value="GAN34924.1"/>
    <property type="molecule type" value="Genomic_DNA"/>
</dbReference>
<evidence type="ECO:0000313" key="1">
    <source>
        <dbReference type="EMBL" id="GAN34924.1"/>
    </source>
</evidence>
<dbReference type="RefSeq" id="WP_052564881.1">
    <property type="nucleotide sequence ID" value="NZ_BAFN01000001.1"/>
</dbReference>
<reference evidence="2" key="1">
    <citation type="journal article" date="2015" name="Genome Announc.">
        <title>Draft Genome Sequence of an Anaerobic Ammonium-Oxidizing Bacterium, "Candidatus Brocadia sinica".</title>
        <authorList>
            <person name="Oshiki M."/>
            <person name="Shinyako-Hata K."/>
            <person name="Satoh H."/>
            <person name="Okabe S."/>
        </authorList>
    </citation>
    <scope>NUCLEOTIDE SEQUENCE [LARGE SCALE GENOMIC DNA]</scope>
    <source>
        <strain evidence="2">JPN1</strain>
    </source>
</reference>
<name>A0ABQ0K1H1_9BACT</name>
<accession>A0ABQ0K1H1</accession>
<keyword evidence="2" id="KW-1185">Reference proteome</keyword>
<proteinExistence type="predicted"/>
<gene>
    <name evidence="1" type="ORF">BROSI_A3468</name>
</gene>
<protein>
    <submittedName>
        <fullName evidence="1">Uncharacterized protein</fullName>
    </submittedName>
</protein>
<evidence type="ECO:0000313" key="2">
    <source>
        <dbReference type="Proteomes" id="UP000032309"/>
    </source>
</evidence>